<comment type="similarity">
    <text evidence="2 10">Belongs to the ABC-4 integral membrane protein family. FtsX subfamily.</text>
</comment>
<keyword evidence="5 10" id="KW-0132">Cell division</keyword>
<accession>A0AAE3IN98</accession>
<dbReference type="AlphaFoldDB" id="A0AAE3IN98"/>
<sequence>MEEKIKTRTKSRRMNALFSIVGISLVLLILGIMGLLFLNLKQMGNKMKEDIRVSAYLQTENKDSINLIMNYIKAQPYAKDVVYIDKARAKEIWNRDNNEEWDQILDYNPLPESIDFSAKERYVNKDSLQMISSGIKERFSTQITDLVYPQVLVSSVNEKATQLGLIFLVIAIVLIVIVVVSIDNTIRLTMYSNRFLIKTMQMVGATRSFITRPMVTRAILNGLISAVIACVGLFLITQWAYRQLPQLKMIEDRNLTIALYAAIIILGVMISWISTSRSVVKYLKSRIENLY</sequence>
<dbReference type="InterPro" id="IPR003838">
    <property type="entry name" value="ABC3_permease_C"/>
</dbReference>
<evidence type="ECO:0000256" key="10">
    <source>
        <dbReference type="PIRNR" id="PIRNR003097"/>
    </source>
</evidence>
<evidence type="ECO:0000256" key="1">
    <source>
        <dbReference type="ARBA" id="ARBA00004651"/>
    </source>
</evidence>
<feature type="domain" description="ABC3 transporter permease C-terminal" evidence="12">
    <location>
        <begin position="169"/>
        <end position="278"/>
    </location>
</feature>
<evidence type="ECO:0000256" key="11">
    <source>
        <dbReference type="SAM" id="Phobius"/>
    </source>
</evidence>
<evidence type="ECO:0000256" key="7">
    <source>
        <dbReference type="ARBA" id="ARBA00022989"/>
    </source>
</evidence>
<feature type="transmembrane region" description="Helical" evidence="11">
    <location>
        <begin position="218"/>
        <end position="236"/>
    </location>
</feature>
<name>A0AAE3IN98_9BACT</name>
<feature type="domain" description="FtsX extracellular" evidence="13">
    <location>
        <begin position="52"/>
        <end position="135"/>
    </location>
</feature>
<comment type="subcellular location">
    <subcellularLocation>
        <location evidence="1">Cell membrane</location>
        <topology evidence="1">Multi-pass membrane protein</topology>
    </subcellularLocation>
</comment>
<feature type="transmembrane region" description="Helical" evidence="11">
    <location>
        <begin position="257"/>
        <end position="275"/>
    </location>
</feature>
<feature type="transmembrane region" description="Helical" evidence="11">
    <location>
        <begin position="16"/>
        <end position="38"/>
    </location>
</feature>
<evidence type="ECO:0000256" key="4">
    <source>
        <dbReference type="ARBA" id="ARBA00022475"/>
    </source>
</evidence>
<evidence type="ECO:0000256" key="2">
    <source>
        <dbReference type="ARBA" id="ARBA00007379"/>
    </source>
</evidence>
<evidence type="ECO:0000256" key="8">
    <source>
        <dbReference type="ARBA" id="ARBA00023136"/>
    </source>
</evidence>
<gene>
    <name evidence="14" type="ORF">OD355_06825</name>
</gene>
<dbReference type="InterPro" id="IPR040690">
    <property type="entry name" value="FtsX_ECD"/>
</dbReference>
<evidence type="ECO:0000313" key="15">
    <source>
        <dbReference type="Proteomes" id="UP001209317"/>
    </source>
</evidence>
<dbReference type="PANTHER" id="PTHR47755:SF1">
    <property type="entry name" value="CELL DIVISION PROTEIN FTSX"/>
    <property type="match status" value="1"/>
</dbReference>
<dbReference type="EMBL" id="JAOTPL010000007">
    <property type="protein sequence ID" value="MCU7694223.1"/>
    <property type="molecule type" value="Genomic_DNA"/>
</dbReference>
<proteinExistence type="inferred from homology"/>
<dbReference type="PIRSF" id="PIRSF003097">
    <property type="entry name" value="FtsX"/>
    <property type="match status" value="1"/>
</dbReference>
<evidence type="ECO:0000259" key="13">
    <source>
        <dbReference type="Pfam" id="PF18075"/>
    </source>
</evidence>
<comment type="caution">
    <text evidence="14">The sequence shown here is derived from an EMBL/GenBank/DDBJ whole genome shotgun (WGS) entry which is preliminary data.</text>
</comment>
<keyword evidence="6 11" id="KW-0812">Transmembrane</keyword>
<organism evidence="14 15">
    <name type="scientific">Haoranjiania flava</name>
    <dbReference type="NCBI Taxonomy" id="1856322"/>
    <lineage>
        <taxon>Bacteria</taxon>
        <taxon>Pseudomonadati</taxon>
        <taxon>Bacteroidota</taxon>
        <taxon>Chitinophagia</taxon>
        <taxon>Chitinophagales</taxon>
        <taxon>Chitinophagaceae</taxon>
        <taxon>Haoranjiania</taxon>
    </lineage>
</organism>
<dbReference type="Gene3D" id="3.30.70.3040">
    <property type="match status" value="1"/>
</dbReference>
<dbReference type="Proteomes" id="UP001209317">
    <property type="component" value="Unassembled WGS sequence"/>
</dbReference>
<feature type="transmembrane region" description="Helical" evidence="11">
    <location>
        <begin position="163"/>
        <end position="182"/>
    </location>
</feature>
<evidence type="ECO:0000256" key="6">
    <source>
        <dbReference type="ARBA" id="ARBA00022692"/>
    </source>
</evidence>
<evidence type="ECO:0000259" key="12">
    <source>
        <dbReference type="Pfam" id="PF02687"/>
    </source>
</evidence>
<keyword evidence="9 10" id="KW-0131">Cell cycle</keyword>
<dbReference type="GO" id="GO:0051301">
    <property type="term" value="P:cell division"/>
    <property type="evidence" value="ECO:0007669"/>
    <property type="project" value="UniProtKB-KW"/>
</dbReference>
<protein>
    <recommendedName>
        <fullName evidence="3 10">Cell division protein FtsX</fullName>
    </recommendedName>
</protein>
<keyword evidence="8 10" id="KW-0472">Membrane</keyword>
<dbReference type="GO" id="GO:0005886">
    <property type="term" value="C:plasma membrane"/>
    <property type="evidence" value="ECO:0007669"/>
    <property type="project" value="UniProtKB-SubCell"/>
</dbReference>
<evidence type="ECO:0000256" key="3">
    <source>
        <dbReference type="ARBA" id="ARBA00021907"/>
    </source>
</evidence>
<dbReference type="PANTHER" id="PTHR47755">
    <property type="entry name" value="CELL DIVISION PROTEIN FTSX"/>
    <property type="match status" value="1"/>
</dbReference>
<dbReference type="RefSeq" id="WP_263037709.1">
    <property type="nucleotide sequence ID" value="NZ_JAOTPL010000007.1"/>
</dbReference>
<dbReference type="InterPro" id="IPR004513">
    <property type="entry name" value="FtsX"/>
</dbReference>
<evidence type="ECO:0000313" key="14">
    <source>
        <dbReference type="EMBL" id="MCU7694223.1"/>
    </source>
</evidence>
<dbReference type="Pfam" id="PF18075">
    <property type="entry name" value="FtsX_ECD"/>
    <property type="match status" value="1"/>
</dbReference>
<keyword evidence="7 11" id="KW-1133">Transmembrane helix</keyword>
<keyword evidence="15" id="KW-1185">Reference proteome</keyword>
<evidence type="ECO:0000256" key="5">
    <source>
        <dbReference type="ARBA" id="ARBA00022618"/>
    </source>
</evidence>
<reference evidence="14" key="1">
    <citation type="submission" date="2022-10" db="EMBL/GenBank/DDBJ databases">
        <authorList>
            <person name="Kim H.S."/>
            <person name="Kim J.-S."/>
            <person name="Suh M.K."/>
            <person name="Eom M.K."/>
            <person name="Lee J.-S."/>
        </authorList>
    </citation>
    <scope>NUCLEOTIDE SEQUENCE</scope>
    <source>
        <strain evidence="14">LIP-5</strain>
    </source>
</reference>
<dbReference type="Pfam" id="PF02687">
    <property type="entry name" value="FtsX"/>
    <property type="match status" value="1"/>
</dbReference>
<keyword evidence="4 10" id="KW-1003">Cell membrane</keyword>
<evidence type="ECO:0000256" key="9">
    <source>
        <dbReference type="ARBA" id="ARBA00023306"/>
    </source>
</evidence>